<dbReference type="Gene3D" id="3.30.930.10">
    <property type="entry name" value="Bira Bifunctional Protein, Domain 2"/>
    <property type="match status" value="1"/>
</dbReference>
<dbReference type="InterPro" id="IPR045864">
    <property type="entry name" value="aa-tRNA-synth_II/BPL/LPL"/>
</dbReference>
<sequence>MSLLDDIAKTLDQARAELESVGSAGALEAWRIKYLGSKGAARQMMQRLKEVDTADKPAAGKAANKAKNALQAAYDQRAAGIGHTRTQAQAAAVEDITL</sequence>
<dbReference type="InterPro" id="IPR004188">
    <property type="entry name" value="Phe-tRNA_ligase_II_N"/>
</dbReference>
<feature type="domain" description="Phenylalanine-tRNA ligase class II N-terminal" evidence="1">
    <location>
        <begin position="24"/>
        <end position="88"/>
    </location>
</feature>
<proteinExistence type="predicted"/>
<dbReference type="GO" id="GO:0006432">
    <property type="term" value="P:phenylalanyl-tRNA aminoacylation"/>
    <property type="evidence" value="ECO:0007669"/>
    <property type="project" value="InterPro"/>
</dbReference>
<dbReference type="GO" id="GO:0005524">
    <property type="term" value="F:ATP binding"/>
    <property type="evidence" value="ECO:0007669"/>
    <property type="project" value="InterPro"/>
</dbReference>
<organism evidence="2">
    <name type="scientific">marine sediment metagenome</name>
    <dbReference type="NCBI Taxonomy" id="412755"/>
    <lineage>
        <taxon>unclassified sequences</taxon>
        <taxon>metagenomes</taxon>
        <taxon>ecological metagenomes</taxon>
    </lineage>
</organism>
<dbReference type="InterPro" id="IPR010978">
    <property type="entry name" value="tRNA-bd_arm"/>
</dbReference>
<gene>
    <name evidence="2" type="ORF">LCGC14_3017900</name>
</gene>
<dbReference type="SUPFAM" id="SSF46589">
    <property type="entry name" value="tRNA-binding arm"/>
    <property type="match status" value="1"/>
</dbReference>
<dbReference type="GO" id="GO:0005737">
    <property type="term" value="C:cytoplasm"/>
    <property type="evidence" value="ECO:0007669"/>
    <property type="project" value="InterPro"/>
</dbReference>
<evidence type="ECO:0000259" key="1">
    <source>
        <dbReference type="Pfam" id="PF02912"/>
    </source>
</evidence>
<protein>
    <recommendedName>
        <fullName evidence="1">Phenylalanine-tRNA ligase class II N-terminal domain-containing protein</fullName>
    </recommendedName>
</protein>
<comment type="caution">
    <text evidence="2">The sequence shown here is derived from an EMBL/GenBank/DDBJ whole genome shotgun (WGS) entry which is preliminary data.</text>
</comment>
<dbReference type="GO" id="GO:0004826">
    <property type="term" value="F:phenylalanine-tRNA ligase activity"/>
    <property type="evidence" value="ECO:0007669"/>
    <property type="project" value="InterPro"/>
</dbReference>
<dbReference type="AlphaFoldDB" id="A0A0F8WW41"/>
<reference evidence="2" key="1">
    <citation type="journal article" date="2015" name="Nature">
        <title>Complex archaea that bridge the gap between prokaryotes and eukaryotes.</title>
        <authorList>
            <person name="Spang A."/>
            <person name="Saw J.H."/>
            <person name="Jorgensen S.L."/>
            <person name="Zaremba-Niedzwiedzka K."/>
            <person name="Martijn J."/>
            <person name="Lind A.E."/>
            <person name="van Eijk R."/>
            <person name="Schleper C."/>
            <person name="Guy L."/>
            <person name="Ettema T.J."/>
        </authorList>
    </citation>
    <scope>NUCLEOTIDE SEQUENCE</scope>
</reference>
<feature type="non-terminal residue" evidence="2">
    <location>
        <position position="98"/>
    </location>
</feature>
<name>A0A0F8WW41_9ZZZZ</name>
<dbReference type="EMBL" id="LAZR01062653">
    <property type="protein sequence ID" value="KKK61082.1"/>
    <property type="molecule type" value="Genomic_DNA"/>
</dbReference>
<accession>A0A0F8WW41</accession>
<dbReference type="Pfam" id="PF02912">
    <property type="entry name" value="Phe_tRNA-synt_N"/>
    <property type="match status" value="1"/>
</dbReference>
<evidence type="ECO:0000313" key="2">
    <source>
        <dbReference type="EMBL" id="KKK61082.1"/>
    </source>
</evidence>